<dbReference type="PANTHER" id="PTHR13710">
    <property type="entry name" value="DNA HELICASE RECQ FAMILY MEMBER"/>
    <property type="match status" value="1"/>
</dbReference>
<dbReference type="GO" id="GO:0043138">
    <property type="term" value="F:3'-5' DNA helicase activity"/>
    <property type="evidence" value="ECO:0007669"/>
    <property type="project" value="TreeGrafter"/>
</dbReference>
<dbReference type="Pfam" id="PF00270">
    <property type="entry name" value="DEAD"/>
    <property type="match status" value="1"/>
</dbReference>
<evidence type="ECO:0000259" key="3">
    <source>
        <dbReference type="PROSITE" id="PS51192"/>
    </source>
</evidence>
<sequence>MASEDIEEIVIDSDEEVATKEKPSTSKNKNDVIRSTGKVKNEVVSIEETDASTSTANSTSTEAMKAQKIAANDGVKIMKIADLEVERDRVLKEVFGHKKFKSSLQKKATNCILLRKADVYVSLPTGAGKSLCYQLPAVVHAGVTVVVSPLIALITDQIAALKEKGIPSESLNSKLSAPERTRIIEDLRNNKPTLKLLYITPEAAATDNMRRCAFIYRLLTLGKLCLSQSFILEDVFCFSHFISIETVFIETFKLFTAVS</sequence>
<evidence type="ECO:0000313" key="4">
    <source>
        <dbReference type="EMBL" id="VDN21785.1"/>
    </source>
</evidence>
<comment type="similarity">
    <text evidence="1">Belongs to the helicase family. RecQ subfamily.</text>
</comment>
<dbReference type="InterPro" id="IPR011545">
    <property type="entry name" value="DEAD/DEAH_box_helicase_dom"/>
</dbReference>
<dbReference type="PROSITE" id="PS51192">
    <property type="entry name" value="HELICASE_ATP_BIND_1"/>
    <property type="match status" value="1"/>
</dbReference>
<name>A0A3P7LXN2_CYLGO</name>
<dbReference type="Proteomes" id="UP000271889">
    <property type="component" value="Unassembled WGS sequence"/>
</dbReference>
<protein>
    <recommendedName>
        <fullName evidence="3">Helicase ATP-binding domain-containing protein</fullName>
    </recommendedName>
</protein>
<dbReference type="AlphaFoldDB" id="A0A3P7LXN2"/>
<dbReference type="InterPro" id="IPR014001">
    <property type="entry name" value="Helicase_ATP-bd"/>
</dbReference>
<dbReference type="GO" id="GO:0005737">
    <property type="term" value="C:cytoplasm"/>
    <property type="evidence" value="ECO:0007669"/>
    <property type="project" value="TreeGrafter"/>
</dbReference>
<dbReference type="SMART" id="SM00487">
    <property type="entry name" value="DEXDc"/>
    <property type="match status" value="1"/>
</dbReference>
<feature type="compositionally biased region" description="Basic and acidic residues" evidence="2">
    <location>
        <begin position="17"/>
        <end position="32"/>
    </location>
</feature>
<dbReference type="InterPro" id="IPR027417">
    <property type="entry name" value="P-loop_NTPase"/>
</dbReference>
<dbReference type="Gene3D" id="3.40.50.300">
    <property type="entry name" value="P-loop containing nucleotide triphosphate hydrolases"/>
    <property type="match status" value="1"/>
</dbReference>
<feature type="domain" description="Helicase ATP-binding" evidence="3">
    <location>
        <begin position="110"/>
        <end position="248"/>
    </location>
</feature>
<organism evidence="4 5">
    <name type="scientific">Cylicostephanus goldi</name>
    <name type="common">Nematode worm</name>
    <dbReference type="NCBI Taxonomy" id="71465"/>
    <lineage>
        <taxon>Eukaryota</taxon>
        <taxon>Metazoa</taxon>
        <taxon>Ecdysozoa</taxon>
        <taxon>Nematoda</taxon>
        <taxon>Chromadorea</taxon>
        <taxon>Rhabditida</taxon>
        <taxon>Rhabditina</taxon>
        <taxon>Rhabditomorpha</taxon>
        <taxon>Strongyloidea</taxon>
        <taxon>Strongylidae</taxon>
        <taxon>Cylicostephanus</taxon>
    </lineage>
</organism>
<evidence type="ECO:0000256" key="1">
    <source>
        <dbReference type="ARBA" id="ARBA00005446"/>
    </source>
</evidence>
<evidence type="ECO:0000313" key="5">
    <source>
        <dbReference type="Proteomes" id="UP000271889"/>
    </source>
</evidence>
<gene>
    <name evidence="4" type="ORF">CGOC_LOCUS9134</name>
</gene>
<feature type="region of interest" description="Disordered" evidence="2">
    <location>
        <begin position="1"/>
        <end position="34"/>
    </location>
</feature>
<feature type="compositionally biased region" description="Acidic residues" evidence="2">
    <location>
        <begin position="1"/>
        <end position="16"/>
    </location>
</feature>
<dbReference type="GO" id="GO:0000724">
    <property type="term" value="P:double-strand break repair via homologous recombination"/>
    <property type="evidence" value="ECO:0007669"/>
    <property type="project" value="TreeGrafter"/>
</dbReference>
<dbReference type="GO" id="GO:0009378">
    <property type="term" value="F:four-way junction helicase activity"/>
    <property type="evidence" value="ECO:0007669"/>
    <property type="project" value="TreeGrafter"/>
</dbReference>
<evidence type="ECO:0000256" key="2">
    <source>
        <dbReference type="SAM" id="MobiDB-lite"/>
    </source>
</evidence>
<dbReference type="GO" id="GO:0005694">
    <property type="term" value="C:chromosome"/>
    <property type="evidence" value="ECO:0007669"/>
    <property type="project" value="TreeGrafter"/>
</dbReference>
<dbReference type="OrthoDB" id="10261556at2759"/>
<dbReference type="GO" id="GO:0003676">
    <property type="term" value="F:nucleic acid binding"/>
    <property type="evidence" value="ECO:0007669"/>
    <property type="project" value="InterPro"/>
</dbReference>
<proteinExistence type="inferred from homology"/>
<reference evidence="4 5" key="1">
    <citation type="submission" date="2018-11" db="EMBL/GenBank/DDBJ databases">
        <authorList>
            <consortium name="Pathogen Informatics"/>
        </authorList>
    </citation>
    <scope>NUCLEOTIDE SEQUENCE [LARGE SCALE GENOMIC DNA]</scope>
</reference>
<dbReference type="EMBL" id="UYRV01105944">
    <property type="protein sequence ID" value="VDN21785.1"/>
    <property type="molecule type" value="Genomic_DNA"/>
</dbReference>
<accession>A0A3P7LXN2</accession>
<keyword evidence="5" id="KW-1185">Reference proteome</keyword>
<dbReference type="SUPFAM" id="SSF52540">
    <property type="entry name" value="P-loop containing nucleoside triphosphate hydrolases"/>
    <property type="match status" value="1"/>
</dbReference>
<dbReference type="GO" id="GO:0005524">
    <property type="term" value="F:ATP binding"/>
    <property type="evidence" value="ECO:0007669"/>
    <property type="project" value="InterPro"/>
</dbReference>
<dbReference type="PANTHER" id="PTHR13710:SF152">
    <property type="entry name" value="ATP-DEPENDENT DNA HELICASE Q5"/>
    <property type="match status" value="1"/>
</dbReference>
<dbReference type="GO" id="GO:0005634">
    <property type="term" value="C:nucleus"/>
    <property type="evidence" value="ECO:0007669"/>
    <property type="project" value="TreeGrafter"/>
</dbReference>